<dbReference type="SUPFAM" id="SSF51695">
    <property type="entry name" value="PLC-like phosphodiesterases"/>
    <property type="match status" value="1"/>
</dbReference>
<dbReference type="GO" id="GO:0006629">
    <property type="term" value="P:lipid metabolic process"/>
    <property type="evidence" value="ECO:0007669"/>
    <property type="project" value="InterPro"/>
</dbReference>
<organism evidence="5 6">
    <name type="scientific">Bosea caraganae</name>
    <dbReference type="NCBI Taxonomy" id="2763117"/>
    <lineage>
        <taxon>Bacteria</taxon>
        <taxon>Pseudomonadati</taxon>
        <taxon>Pseudomonadota</taxon>
        <taxon>Alphaproteobacteria</taxon>
        <taxon>Hyphomicrobiales</taxon>
        <taxon>Boseaceae</taxon>
        <taxon>Bosea</taxon>
    </lineage>
</organism>
<keyword evidence="6" id="KW-1185">Reference proteome</keyword>
<dbReference type="InterPro" id="IPR017946">
    <property type="entry name" value="PLC-like_Pdiesterase_TIM-brl"/>
</dbReference>
<dbReference type="PROSITE" id="PS00330">
    <property type="entry name" value="HEMOLYSIN_CALCIUM"/>
    <property type="match status" value="5"/>
</dbReference>
<evidence type="ECO:0000256" key="2">
    <source>
        <dbReference type="ARBA" id="ARBA00022525"/>
    </source>
</evidence>
<dbReference type="InterPro" id="IPR018511">
    <property type="entry name" value="Hemolysin-typ_Ca-bd_CS"/>
</dbReference>
<evidence type="ECO:0000313" key="5">
    <source>
        <dbReference type="EMBL" id="RDJ20095.1"/>
    </source>
</evidence>
<dbReference type="PANTHER" id="PTHR38340">
    <property type="entry name" value="S-LAYER PROTEIN"/>
    <property type="match status" value="1"/>
</dbReference>
<dbReference type="Gene3D" id="2.150.10.10">
    <property type="entry name" value="Serralysin-like metalloprotease, C-terminal"/>
    <property type="match status" value="5"/>
</dbReference>
<dbReference type="PROSITE" id="PS51704">
    <property type="entry name" value="GP_PDE"/>
    <property type="match status" value="1"/>
</dbReference>
<name>A0A370KYP1_9HYPH</name>
<dbReference type="Proteomes" id="UP000255207">
    <property type="component" value="Unassembled WGS sequence"/>
</dbReference>
<dbReference type="PANTHER" id="PTHR38340:SF1">
    <property type="entry name" value="S-LAYER PROTEIN"/>
    <property type="match status" value="1"/>
</dbReference>
<dbReference type="Pfam" id="PF00353">
    <property type="entry name" value="HemolysinCabind"/>
    <property type="match status" value="6"/>
</dbReference>
<dbReference type="InterPro" id="IPR030395">
    <property type="entry name" value="GP_PDE_dom"/>
</dbReference>
<dbReference type="CDD" id="cd08566">
    <property type="entry name" value="GDPD_AtGDE_like"/>
    <property type="match status" value="1"/>
</dbReference>
<protein>
    <recommendedName>
        <fullName evidence="4">GP-PDE domain-containing protein</fullName>
    </recommendedName>
</protein>
<gene>
    <name evidence="5" type="ORF">DWE98_26010</name>
</gene>
<feature type="compositionally biased region" description="Low complexity" evidence="3">
    <location>
        <begin position="1059"/>
        <end position="1073"/>
    </location>
</feature>
<dbReference type="InterPro" id="IPR001343">
    <property type="entry name" value="Hemolysn_Ca-bd"/>
</dbReference>
<accession>A0A370KYP1</accession>
<dbReference type="Gene3D" id="2.160.20.160">
    <property type="match status" value="1"/>
</dbReference>
<evidence type="ECO:0000256" key="3">
    <source>
        <dbReference type="SAM" id="MobiDB-lite"/>
    </source>
</evidence>
<keyword evidence="2" id="KW-0964">Secreted</keyword>
<dbReference type="GO" id="GO:0005509">
    <property type="term" value="F:calcium ion binding"/>
    <property type="evidence" value="ECO:0007669"/>
    <property type="project" value="InterPro"/>
</dbReference>
<dbReference type="InterPro" id="IPR011049">
    <property type="entry name" value="Serralysin-like_metalloprot_C"/>
</dbReference>
<comment type="subcellular location">
    <subcellularLocation>
        <location evidence="1">Secreted</location>
    </subcellularLocation>
</comment>
<dbReference type="SUPFAM" id="SSF51120">
    <property type="entry name" value="beta-Roll"/>
    <property type="match status" value="3"/>
</dbReference>
<dbReference type="Gene3D" id="3.20.20.190">
    <property type="entry name" value="Phosphatidylinositol (PI) phosphodiesterase"/>
    <property type="match status" value="1"/>
</dbReference>
<dbReference type="PRINTS" id="PR00313">
    <property type="entry name" value="CABNDNGRPT"/>
</dbReference>
<comment type="caution">
    <text evidence="5">The sequence shown here is derived from an EMBL/GenBank/DDBJ whole genome shotgun (WGS) entry which is preliminary data.</text>
</comment>
<feature type="region of interest" description="Disordered" evidence="3">
    <location>
        <begin position="715"/>
        <end position="736"/>
    </location>
</feature>
<dbReference type="Pfam" id="PF03009">
    <property type="entry name" value="GDPD"/>
    <property type="match status" value="1"/>
</dbReference>
<sequence length="1221" mass="123587">MSNDISTAAGATPAKPSGAFNFAFVSFDQTQIDAGNIKANQIAGSNSDGNIKITLEGHTEFFALDHDRIDNSNRGDYHVRAGGATNDFVRGVFIASVARNGVDWGFGDGTEYGAAAIGIRGDNSLFVSVNNSRGAEYNTDVSVANFDFERYLGAWVRDNGNRVTTAGQGTSRIHTERNADASFTVRIDGVNSLTDGVLLITGAENRAQYGAARPLADGSGWIIDVHDNNVDGYANTGYEFGFTYLPKGDVNTTFGRIMSDGSSEVANGDYTINKIGTGEYELYVNGRTPADGALIVTAEGLDGANIDNVVSYQPMANGKGWIVQTRDFPSTNLEDAGNSTVPDDFGHMNGPVDPNFAGVPVETIIASYQDAQDGNTLIAAHRAGYWENGVRILPENSIPSIERAIALGADIVEIDLMKTKDGHYVVMHDGNIDRTTTGRGNVSDLTLEQIRAEHLVIEGNRTVTDERVPTLEEALAAIDGKVMVNLDKVAVSQFAEVSAIAAAAGVADQCIFKAAISTDAELATVKAALAQSAPGIHFMPIMYPGVSAEFVAKVFAELGPDAVEINVYPNSFGWTSDPGPFFTPAMKAVFDQYDVRYFINTLFDGQGNDDGSMSGGRGDFVALGRPDLVYGYWADQGVSIIQTDELRIAANYLNAHGYRQSLVDDGGSATPGDDLLTGTAGDDALGGLAGDDVLSGLAGNDTLDGGADDDTLLGGEGNDALAGGSGDDDLDGGAGNDALIGGAGDDVLKGGDGVDTADYSADTAGVVVNLATGSAIGEASGQDELSGIETVLGGAGNDALTGDAAANTLNGGAGNDALDGGAGDDTLIGGEGSDTLVLQAATGAILLDLTAGKASAAGLGTDSFTGIEAFRLGAGDDVVTLVAASAPVGPIDGGAGHDRLVLTGTGTLGALTGVEQLDLAGNWTVTGHGANLAFQDGAQTLAIEAGFTGTLSEFGQDDRIQLLGFTGAQATLGAGNLLTVTGGAGATLTLHLDPADDYAGMAFTVSADGLGGSYLSYGPANAGDDVFSGGNGSDAYDGGAGNDAITGGAGDDTLLGNLGNDSVDGGSGADSVSGGTGDDVLKGGSGIDVVDGGDGNDTIDAGSDADTVNGGAGDDVVKGGSGDDRLTGGAGDDALSGGSGHDSFVFAAGFGHDAIGDFTLTGSGSDTIQFDADVFAGFAAVQDAAEQVGHDVVITLDDHNALTLSNTALASLTADDFRFAA</sequence>
<feature type="region of interest" description="Disordered" evidence="3">
    <location>
        <begin position="1056"/>
        <end position="1133"/>
    </location>
</feature>
<evidence type="ECO:0000259" key="4">
    <source>
        <dbReference type="PROSITE" id="PS51704"/>
    </source>
</evidence>
<dbReference type="OrthoDB" id="8143322at2"/>
<dbReference type="EMBL" id="QQTP01000022">
    <property type="protein sequence ID" value="RDJ20095.1"/>
    <property type="molecule type" value="Genomic_DNA"/>
</dbReference>
<evidence type="ECO:0000256" key="1">
    <source>
        <dbReference type="ARBA" id="ARBA00004613"/>
    </source>
</evidence>
<dbReference type="GO" id="GO:0005576">
    <property type="term" value="C:extracellular region"/>
    <property type="evidence" value="ECO:0007669"/>
    <property type="project" value="UniProtKB-SubCell"/>
</dbReference>
<feature type="domain" description="GP-PDE" evidence="4">
    <location>
        <begin position="376"/>
        <end position="628"/>
    </location>
</feature>
<feature type="compositionally biased region" description="Basic and acidic residues" evidence="3">
    <location>
        <begin position="1115"/>
        <end position="1126"/>
    </location>
</feature>
<dbReference type="AlphaFoldDB" id="A0A370KYP1"/>
<dbReference type="GO" id="GO:0008081">
    <property type="term" value="F:phosphoric diester hydrolase activity"/>
    <property type="evidence" value="ECO:0007669"/>
    <property type="project" value="InterPro"/>
</dbReference>
<proteinExistence type="predicted"/>
<reference evidence="6" key="1">
    <citation type="submission" date="2018-07" db="EMBL/GenBank/DDBJ databases">
        <authorList>
            <person name="Safronova V.I."/>
            <person name="Chirak E.R."/>
            <person name="Sazanova A.L."/>
        </authorList>
    </citation>
    <scope>NUCLEOTIDE SEQUENCE [LARGE SCALE GENOMIC DNA]</scope>
    <source>
        <strain evidence="6">RCAM04685</strain>
    </source>
</reference>
<dbReference type="RefSeq" id="WP_114832230.1">
    <property type="nucleotide sequence ID" value="NZ_QQTO01000022.1"/>
</dbReference>
<dbReference type="InterPro" id="IPR050557">
    <property type="entry name" value="RTX_toxin/Mannuronan_C5-epim"/>
</dbReference>
<dbReference type="PROSITE" id="PS50007">
    <property type="entry name" value="PIPLC_X_DOMAIN"/>
    <property type="match status" value="1"/>
</dbReference>
<evidence type="ECO:0000313" key="6">
    <source>
        <dbReference type="Proteomes" id="UP000255207"/>
    </source>
</evidence>